<evidence type="ECO:0000313" key="1">
    <source>
        <dbReference type="EMBL" id="TSJ91774.1"/>
    </source>
</evidence>
<dbReference type="EMBL" id="VMHL01000001">
    <property type="protein sequence ID" value="TSJ91774.1"/>
    <property type="molecule type" value="Genomic_DNA"/>
</dbReference>
<evidence type="ECO:0000313" key="2">
    <source>
        <dbReference type="Proteomes" id="UP000319138"/>
    </source>
</evidence>
<gene>
    <name evidence="1" type="ORF">FPQ14_00460</name>
</gene>
<proteinExistence type="predicted"/>
<dbReference type="RefSeq" id="WP_144187473.1">
    <property type="nucleotide sequence ID" value="NZ_VMHL01000001.1"/>
</dbReference>
<name>A0A556RSF8_9GAMM</name>
<accession>A0A556RSF8</accession>
<organism evidence="1 2">
    <name type="scientific">Gilliamella apicola</name>
    <dbReference type="NCBI Taxonomy" id="1196095"/>
    <lineage>
        <taxon>Bacteria</taxon>
        <taxon>Pseudomonadati</taxon>
        <taxon>Pseudomonadota</taxon>
        <taxon>Gammaproteobacteria</taxon>
        <taxon>Orbales</taxon>
        <taxon>Orbaceae</taxon>
        <taxon>Gilliamella</taxon>
    </lineage>
</organism>
<dbReference type="AlphaFoldDB" id="A0A556RSF8"/>
<reference evidence="1 2" key="1">
    <citation type="submission" date="2019-07" db="EMBL/GenBank/DDBJ databases">
        <title>Gilliamella genomes.</title>
        <authorList>
            <person name="Zheng H."/>
        </authorList>
    </citation>
    <scope>NUCLEOTIDE SEQUENCE [LARGE SCALE GENOMIC DNA]</scope>
    <source>
        <strain evidence="1 2">W8131</strain>
    </source>
</reference>
<comment type="caution">
    <text evidence="1">The sequence shown here is derived from an EMBL/GenBank/DDBJ whole genome shotgun (WGS) entry which is preliminary data.</text>
</comment>
<dbReference type="Proteomes" id="UP000319138">
    <property type="component" value="Unassembled WGS sequence"/>
</dbReference>
<protein>
    <submittedName>
        <fullName evidence="1">Uncharacterized protein</fullName>
    </submittedName>
</protein>
<sequence>MQTTNINPRSYLREFHQILSGKRSLARTAFNNLKPGQKKLLLDAAGIRPRTTTIYNSNSSFLHTYSMSYDDLSDQELDNLKKGLRRLQSIIDAFALCEDEDFKKEIRRVA</sequence>